<comment type="caution">
    <text evidence="2">The sequence shown here is derived from an EMBL/GenBank/DDBJ whole genome shotgun (WGS) entry which is preliminary data.</text>
</comment>
<feature type="domain" description="Antitoxin SocA-like Panacea" evidence="1">
    <location>
        <begin position="35"/>
        <end position="125"/>
    </location>
</feature>
<keyword evidence="3" id="KW-1185">Reference proteome</keyword>
<proteinExistence type="predicted"/>
<evidence type="ECO:0000313" key="2">
    <source>
        <dbReference type="EMBL" id="RDC59402.1"/>
    </source>
</evidence>
<dbReference type="Proteomes" id="UP000253727">
    <property type="component" value="Unassembled WGS sequence"/>
</dbReference>
<name>A0A369Q4I4_9SPHN</name>
<dbReference type="Pfam" id="PF13274">
    <property type="entry name" value="SocA_Panacea"/>
    <property type="match status" value="1"/>
</dbReference>
<dbReference type="AlphaFoldDB" id="A0A369Q4I4"/>
<sequence>MEDMARKIDAHDVADWFINRIDRRMGDIITTDIVQRMLYFAQAWYLANTGHEMFEEDFEAWGTGPVVPSVYERFEHMDAASLPDIENSRAITGSKLEMLECIQRDYGCYMPFKLDELAKEPGGPWHEAREGLAPLAPSEKVISKKAMKAFYKKKLRDAA</sequence>
<dbReference type="RefSeq" id="WP_115365767.1">
    <property type="nucleotide sequence ID" value="NZ_QBKA01000002.1"/>
</dbReference>
<dbReference type="EMBL" id="QBKA01000002">
    <property type="protein sequence ID" value="RDC59402.1"/>
    <property type="molecule type" value="Genomic_DNA"/>
</dbReference>
<protein>
    <recommendedName>
        <fullName evidence="1">Antitoxin SocA-like Panacea domain-containing protein</fullName>
    </recommendedName>
</protein>
<organism evidence="2 3">
    <name type="scientific">Alteripontixanthobacter maritimus</name>
    <dbReference type="NCBI Taxonomy" id="2161824"/>
    <lineage>
        <taxon>Bacteria</taxon>
        <taxon>Pseudomonadati</taxon>
        <taxon>Pseudomonadota</taxon>
        <taxon>Alphaproteobacteria</taxon>
        <taxon>Sphingomonadales</taxon>
        <taxon>Erythrobacteraceae</taxon>
        <taxon>Alteripontixanthobacter</taxon>
    </lineage>
</organism>
<reference evidence="2 3" key="1">
    <citation type="submission" date="2018-04" db="EMBL/GenBank/DDBJ databases">
        <title>Altererythrobacter sp. HME9302 genome sequencing and assembly.</title>
        <authorList>
            <person name="Kang H."/>
            <person name="Kim H."/>
            <person name="Joh K."/>
        </authorList>
    </citation>
    <scope>NUCLEOTIDE SEQUENCE [LARGE SCALE GENOMIC DNA]</scope>
    <source>
        <strain evidence="2 3">HME9302</strain>
    </source>
</reference>
<accession>A0A369Q4I4</accession>
<evidence type="ECO:0000313" key="3">
    <source>
        <dbReference type="Proteomes" id="UP000253727"/>
    </source>
</evidence>
<dbReference type="InterPro" id="IPR025272">
    <property type="entry name" value="SocA_Panacea"/>
</dbReference>
<gene>
    <name evidence="2" type="ORF">HME9302_00590</name>
</gene>
<dbReference type="OrthoDB" id="9799173at2"/>
<evidence type="ECO:0000259" key="1">
    <source>
        <dbReference type="Pfam" id="PF13274"/>
    </source>
</evidence>